<dbReference type="OrthoDB" id="9807318at2"/>
<dbReference type="GO" id="GO:0005737">
    <property type="term" value="C:cytoplasm"/>
    <property type="evidence" value="ECO:0007669"/>
    <property type="project" value="UniProtKB-SubCell"/>
</dbReference>
<keyword evidence="15" id="KW-1185">Reference proteome</keyword>
<dbReference type="PROSITE" id="PS00905">
    <property type="entry name" value="GTP1_OBG"/>
    <property type="match status" value="1"/>
</dbReference>
<dbReference type="Pfam" id="PF01926">
    <property type="entry name" value="MMR_HSR1"/>
    <property type="match status" value="1"/>
</dbReference>
<dbReference type="PANTHER" id="PTHR11702:SF31">
    <property type="entry name" value="MITOCHONDRIAL RIBOSOME-ASSOCIATED GTPASE 2"/>
    <property type="match status" value="1"/>
</dbReference>
<evidence type="ECO:0000256" key="4">
    <source>
        <dbReference type="ARBA" id="ARBA00022723"/>
    </source>
</evidence>
<dbReference type="NCBIfam" id="NF008954">
    <property type="entry name" value="PRK12296.1"/>
    <property type="match status" value="1"/>
</dbReference>
<feature type="binding site" evidence="9">
    <location>
        <begin position="282"/>
        <end position="285"/>
    </location>
    <ligand>
        <name>GTP</name>
        <dbReference type="ChEBI" id="CHEBI:37565"/>
    </ligand>
</feature>
<accession>A0A1H3BUT2</accession>
<feature type="binding site" evidence="9">
    <location>
        <position position="172"/>
    </location>
    <ligand>
        <name>Mg(2+)</name>
        <dbReference type="ChEBI" id="CHEBI:18420"/>
    </ligand>
</feature>
<dbReference type="GO" id="GO:0042254">
    <property type="term" value="P:ribosome biogenesis"/>
    <property type="evidence" value="ECO:0007669"/>
    <property type="project" value="UniProtKB-UniRule"/>
</dbReference>
<keyword evidence="4 9" id="KW-0479">Metal-binding</keyword>
<comment type="function">
    <text evidence="9">An essential GTPase which binds GTP, GDP and possibly (p)ppGpp with moderate affinity, with high nucleotide exchange rates and a fairly low GTP hydrolysis rate. Plays a role in control of the cell cycle, stress response, ribosome biogenesis and in those bacteria that undergo differentiation, in morphogenesis control.</text>
</comment>
<feature type="region of interest" description="Disordered" evidence="10">
    <location>
        <begin position="123"/>
        <end position="143"/>
    </location>
</feature>
<keyword evidence="5 9" id="KW-0547">Nucleotide-binding</keyword>
<keyword evidence="3 9" id="KW-0963">Cytoplasm</keyword>
<dbReference type="Pfam" id="PF01018">
    <property type="entry name" value="GTP1_OBG"/>
    <property type="match status" value="1"/>
</dbReference>
<name>A0A1H3BUT2_9FIRM</name>
<dbReference type="PIRSF" id="PIRSF002401">
    <property type="entry name" value="GTP_bd_Obg/CgtA"/>
    <property type="match status" value="1"/>
</dbReference>
<dbReference type="SUPFAM" id="SSF102741">
    <property type="entry name" value="Obg GTP-binding protein C-terminal domain"/>
    <property type="match status" value="1"/>
</dbReference>
<keyword evidence="7 9" id="KW-0460">Magnesium</keyword>
<dbReference type="NCBIfam" id="TIGR03595">
    <property type="entry name" value="Obg_CgtA_exten"/>
    <property type="match status" value="1"/>
</dbReference>
<dbReference type="PRINTS" id="PR00326">
    <property type="entry name" value="GTP1OBG"/>
</dbReference>
<dbReference type="RefSeq" id="WP_093753843.1">
    <property type="nucleotide sequence ID" value="NZ_BSYN01000006.1"/>
</dbReference>
<evidence type="ECO:0000259" key="11">
    <source>
        <dbReference type="PROSITE" id="PS51710"/>
    </source>
</evidence>
<evidence type="ECO:0000256" key="7">
    <source>
        <dbReference type="ARBA" id="ARBA00022842"/>
    </source>
</evidence>
<evidence type="ECO:0000256" key="1">
    <source>
        <dbReference type="ARBA" id="ARBA00001946"/>
    </source>
</evidence>
<evidence type="ECO:0000313" key="14">
    <source>
        <dbReference type="EMBL" id="SDX44929.1"/>
    </source>
</evidence>
<keyword evidence="8 9" id="KW-0342">GTP-binding</keyword>
<evidence type="ECO:0000313" key="15">
    <source>
        <dbReference type="Proteomes" id="UP000198828"/>
    </source>
</evidence>
<dbReference type="InterPro" id="IPR006073">
    <property type="entry name" value="GTP-bd"/>
</dbReference>
<dbReference type="EMBL" id="FNNG01000011">
    <property type="protein sequence ID" value="SDX44929.1"/>
    <property type="molecule type" value="Genomic_DNA"/>
</dbReference>
<dbReference type="SUPFAM" id="SSF82051">
    <property type="entry name" value="Obg GTP-binding protein N-terminal domain"/>
    <property type="match status" value="1"/>
</dbReference>
<dbReference type="SUPFAM" id="SSF52540">
    <property type="entry name" value="P-loop containing nucleoside triphosphate hydrolases"/>
    <property type="match status" value="1"/>
</dbReference>
<evidence type="ECO:0000256" key="2">
    <source>
        <dbReference type="ARBA" id="ARBA00007699"/>
    </source>
</evidence>
<evidence type="ECO:0000256" key="6">
    <source>
        <dbReference type="ARBA" id="ARBA00022801"/>
    </source>
</evidence>
<dbReference type="InterPro" id="IPR045086">
    <property type="entry name" value="OBG_GTPase"/>
</dbReference>
<dbReference type="NCBIfam" id="NF008955">
    <property type="entry name" value="PRK12297.1"/>
    <property type="match status" value="1"/>
</dbReference>
<dbReference type="AlphaFoldDB" id="A0A1H3BUT2"/>
<feature type="binding site" evidence="9">
    <location>
        <begin position="165"/>
        <end position="172"/>
    </location>
    <ligand>
        <name>GTP</name>
        <dbReference type="ChEBI" id="CHEBI:37565"/>
    </ligand>
</feature>
<dbReference type="InterPro" id="IPR027417">
    <property type="entry name" value="P-loop_NTPase"/>
</dbReference>
<protein>
    <recommendedName>
        <fullName evidence="9">GTPase Obg</fullName>
        <ecNumber evidence="9">3.6.5.-</ecNumber>
    </recommendedName>
    <alternativeName>
        <fullName evidence="9">GTP-binding protein Obg</fullName>
    </alternativeName>
</protein>
<evidence type="ECO:0000256" key="8">
    <source>
        <dbReference type="ARBA" id="ARBA00023134"/>
    </source>
</evidence>
<feature type="binding site" evidence="9">
    <location>
        <position position="192"/>
    </location>
    <ligand>
        <name>Mg(2+)</name>
        <dbReference type="ChEBI" id="CHEBI:18420"/>
    </ligand>
</feature>
<dbReference type="GO" id="GO:0005525">
    <property type="term" value="F:GTP binding"/>
    <property type="evidence" value="ECO:0007669"/>
    <property type="project" value="UniProtKB-UniRule"/>
</dbReference>
<dbReference type="Pfam" id="PF09269">
    <property type="entry name" value="DUF1967"/>
    <property type="match status" value="1"/>
</dbReference>
<dbReference type="InterPro" id="IPR014100">
    <property type="entry name" value="GTP-bd_Obg/CgtA"/>
</dbReference>
<dbReference type="InterPro" id="IPR036346">
    <property type="entry name" value="GTP-bd_prot_GTP1/OBG_C_sf"/>
</dbReference>
<dbReference type="PANTHER" id="PTHR11702">
    <property type="entry name" value="DEVELOPMENTALLY REGULATED GTP-BINDING PROTEIN-RELATED"/>
    <property type="match status" value="1"/>
</dbReference>
<dbReference type="InterPro" id="IPR006169">
    <property type="entry name" value="GTP1_OBG_dom"/>
</dbReference>
<comment type="subunit">
    <text evidence="9">Monomer.</text>
</comment>
<feature type="binding site" evidence="9">
    <location>
        <begin position="311"/>
        <end position="313"/>
    </location>
    <ligand>
        <name>GTP</name>
        <dbReference type="ChEBI" id="CHEBI:37565"/>
    </ligand>
</feature>
<dbReference type="InterPro" id="IPR031167">
    <property type="entry name" value="G_OBG"/>
</dbReference>
<comment type="cofactor">
    <cofactor evidence="1 9">
        <name>Mg(2+)</name>
        <dbReference type="ChEBI" id="CHEBI:18420"/>
    </cofactor>
</comment>
<dbReference type="NCBIfam" id="TIGR02729">
    <property type="entry name" value="Obg_CgtA"/>
    <property type="match status" value="1"/>
</dbReference>
<comment type="subcellular location">
    <subcellularLocation>
        <location evidence="9">Cytoplasm</location>
    </subcellularLocation>
</comment>
<feature type="binding site" evidence="9">
    <location>
        <begin position="190"/>
        <end position="194"/>
    </location>
    <ligand>
        <name>GTP</name>
        <dbReference type="ChEBI" id="CHEBI:37565"/>
    </ligand>
</feature>
<feature type="domain" description="OBG-type G" evidence="11">
    <location>
        <begin position="159"/>
        <end position="330"/>
    </location>
</feature>
<sequence>MFVDVAKIVVKAGKGGDGAVAFRREKYEPAGGPYGGDGGQGGSIILEGDEGIRTLMDFRYKRFYKAEDGENGKTKNQYGRKGQDLILKVPVGTLVKDGNTGRVIVDIKEHKQRYVIAKGGKGGRGNSKFATPTRQAPRFAEPGTKGEEKTIILELKLLADVGLIGFPNVGKSTILSILSAAKPKIANYHFTTLKPNLGVVRVGEEQSFVIADIPGLIEGAHEGAGLGHDFLKHVERTKLLVHVLDGSGIEGRDPIEDFYKINEELVKYNPKLKNKHQIIVANKMDLPQFRDWIGKIKDEFEPLGYRVFSLSAATKEGIKELKYGIWEVLKDIEYEYETFDEKMVEYFEEPEEEPIIVKKEEDQYIVEGSFIERLLYSVNFDDLDSLRYFQNVLKQKGVVDKLRELGIKENDTVLICGYEFEFFE</sequence>
<comment type="similarity">
    <text evidence="2 9">Belongs to the TRAFAC class OBG-HflX-like GTPase superfamily. OBG GTPase family.</text>
</comment>
<reference evidence="14 15" key="1">
    <citation type="submission" date="2016-10" db="EMBL/GenBank/DDBJ databases">
        <authorList>
            <person name="de Groot N.N."/>
        </authorList>
    </citation>
    <scope>NUCLEOTIDE SEQUENCE [LARGE SCALE GENOMIC DNA]</scope>
    <source>
        <strain evidence="14 15">DSM 23310</strain>
    </source>
</reference>
<dbReference type="Gene3D" id="3.40.50.300">
    <property type="entry name" value="P-loop containing nucleotide triphosphate hydrolases"/>
    <property type="match status" value="1"/>
</dbReference>
<evidence type="ECO:0000256" key="10">
    <source>
        <dbReference type="SAM" id="MobiDB-lite"/>
    </source>
</evidence>
<evidence type="ECO:0000256" key="9">
    <source>
        <dbReference type="HAMAP-Rule" id="MF_01454"/>
    </source>
</evidence>
<evidence type="ECO:0000259" key="13">
    <source>
        <dbReference type="PROSITE" id="PS51883"/>
    </source>
</evidence>
<dbReference type="PROSITE" id="PS51881">
    <property type="entry name" value="OCT"/>
    <property type="match status" value="1"/>
</dbReference>
<dbReference type="FunFam" id="2.70.210.12:FF:000001">
    <property type="entry name" value="GTPase Obg"/>
    <property type="match status" value="1"/>
</dbReference>
<proteinExistence type="inferred from homology"/>
<dbReference type="EC" id="3.6.5.-" evidence="9"/>
<dbReference type="Gene3D" id="3.30.300.350">
    <property type="entry name" value="GTP-binding protein OBG, C-terminal domain"/>
    <property type="match status" value="1"/>
</dbReference>
<dbReference type="HAMAP" id="MF_01454">
    <property type="entry name" value="GTPase_Obg"/>
    <property type="match status" value="1"/>
</dbReference>
<evidence type="ECO:0000256" key="3">
    <source>
        <dbReference type="ARBA" id="ARBA00022490"/>
    </source>
</evidence>
<dbReference type="PROSITE" id="PS51710">
    <property type="entry name" value="G_OBG"/>
    <property type="match status" value="1"/>
</dbReference>
<gene>
    <name evidence="9" type="primary">obg</name>
    <name evidence="14" type="ORF">SAMN05660923_02310</name>
</gene>
<dbReference type="Gene3D" id="2.70.210.12">
    <property type="entry name" value="GTP1/OBG domain"/>
    <property type="match status" value="1"/>
</dbReference>
<feature type="domain" description="Obg" evidence="13">
    <location>
        <begin position="1"/>
        <end position="158"/>
    </location>
</feature>
<dbReference type="InterPro" id="IPR036726">
    <property type="entry name" value="GTP1_OBG_dom_sf"/>
</dbReference>
<keyword evidence="6 9" id="KW-0378">Hydrolase</keyword>
<organism evidence="14 15">
    <name type="scientific">Tepidimicrobium xylanilyticum</name>
    <dbReference type="NCBI Taxonomy" id="1123352"/>
    <lineage>
        <taxon>Bacteria</taxon>
        <taxon>Bacillati</taxon>
        <taxon>Bacillota</taxon>
        <taxon>Tissierellia</taxon>
        <taxon>Tissierellales</taxon>
        <taxon>Tepidimicrobiaceae</taxon>
        <taxon>Tepidimicrobium</taxon>
    </lineage>
</organism>
<feature type="domain" description="OCT" evidence="12">
    <location>
        <begin position="347"/>
        <end position="424"/>
    </location>
</feature>
<dbReference type="Proteomes" id="UP000198828">
    <property type="component" value="Unassembled WGS sequence"/>
</dbReference>
<dbReference type="InterPro" id="IPR006074">
    <property type="entry name" value="GTP1-OBG_CS"/>
</dbReference>
<dbReference type="GO" id="GO:0000287">
    <property type="term" value="F:magnesium ion binding"/>
    <property type="evidence" value="ECO:0007669"/>
    <property type="project" value="InterPro"/>
</dbReference>
<dbReference type="CDD" id="cd01898">
    <property type="entry name" value="Obg"/>
    <property type="match status" value="1"/>
</dbReference>
<evidence type="ECO:0000256" key="5">
    <source>
        <dbReference type="ARBA" id="ARBA00022741"/>
    </source>
</evidence>
<feature type="binding site" evidence="9">
    <location>
        <begin position="212"/>
        <end position="215"/>
    </location>
    <ligand>
        <name>GTP</name>
        <dbReference type="ChEBI" id="CHEBI:37565"/>
    </ligand>
</feature>
<dbReference type="PROSITE" id="PS51883">
    <property type="entry name" value="OBG"/>
    <property type="match status" value="1"/>
</dbReference>
<dbReference type="GO" id="GO:0003924">
    <property type="term" value="F:GTPase activity"/>
    <property type="evidence" value="ECO:0007669"/>
    <property type="project" value="UniProtKB-UniRule"/>
</dbReference>
<evidence type="ECO:0000259" key="12">
    <source>
        <dbReference type="PROSITE" id="PS51881"/>
    </source>
</evidence>
<dbReference type="NCBIfam" id="NF008956">
    <property type="entry name" value="PRK12299.1"/>
    <property type="match status" value="1"/>
</dbReference>
<dbReference type="InterPro" id="IPR015349">
    <property type="entry name" value="OCT_dom"/>
</dbReference>